<dbReference type="EMBL" id="JAFFZE010000032">
    <property type="protein sequence ID" value="MCT2588062.1"/>
    <property type="molecule type" value="Genomic_DNA"/>
</dbReference>
<proteinExistence type="predicted"/>
<comment type="caution">
    <text evidence="2">The sequence shown here is derived from an EMBL/GenBank/DDBJ whole genome shotgun (WGS) entry which is preliminary data.</text>
</comment>
<keyword evidence="3" id="KW-1185">Reference proteome</keyword>
<reference evidence="2 3" key="1">
    <citation type="submission" date="2021-02" db="EMBL/GenBank/DDBJ databases">
        <title>Actinophytocola xerophila sp. nov., isolated from soil of cotton cropping field.</title>
        <authorList>
            <person name="Huang R."/>
            <person name="Chen X."/>
            <person name="Ge X."/>
            <person name="Liu W."/>
        </authorList>
    </citation>
    <scope>NUCLEOTIDE SEQUENCE [LARGE SCALE GENOMIC DNA]</scope>
    <source>
        <strain evidence="2 3">S1-96</strain>
    </source>
</reference>
<name>A0ABT2JJJ5_9PSEU</name>
<dbReference type="RefSeq" id="WP_260195995.1">
    <property type="nucleotide sequence ID" value="NZ_JAFFZE010000032.1"/>
</dbReference>
<evidence type="ECO:0000256" key="1">
    <source>
        <dbReference type="SAM" id="MobiDB-lite"/>
    </source>
</evidence>
<feature type="region of interest" description="Disordered" evidence="1">
    <location>
        <begin position="36"/>
        <end position="61"/>
    </location>
</feature>
<accession>A0ABT2JJJ5</accession>
<organism evidence="2 3">
    <name type="scientific">Actinophytocola gossypii</name>
    <dbReference type="NCBI Taxonomy" id="2812003"/>
    <lineage>
        <taxon>Bacteria</taxon>
        <taxon>Bacillati</taxon>
        <taxon>Actinomycetota</taxon>
        <taxon>Actinomycetes</taxon>
        <taxon>Pseudonocardiales</taxon>
        <taxon>Pseudonocardiaceae</taxon>
    </lineage>
</organism>
<evidence type="ECO:0000313" key="3">
    <source>
        <dbReference type="Proteomes" id="UP001156441"/>
    </source>
</evidence>
<protein>
    <submittedName>
        <fullName evidence="2">Uncharacterized protein</fullName>
    </submittedName>
</protein>
<dbReference type="Proteomes" id="UP001156441">
    <property type="component" value="Unassembled WGS sequence"/>
</dbReference>
<gene>
    <name evidence="2" type="ORF">JT362_33635</name>
</gene>
<evidence type="ECO:0000313" key="2">
    <source>
        <dbReference type="EMBL" id="MCT2588062.1"/>
    </source>
</evidence>
<sequence>MRNWRETLKALTSSPRGHLPADGRTLGLGLATAMEAQRRNSTREVEDYLRTTPPERVKTTT</sequence>